<evidence type="ECO:0000313" key="2">
    <source>
        <dbReference type="Proteomes" id="UP000694845"/>
    </source>
</evidence>
<dbReference type="PROSITE" id="PS51419">
    <property type="entry name" value="RAB"/>
    <property type="match status" value="1"/>
</dbReference>
<organism evidence="2 3">
    <name type="scientific">Acanthaster planci</name>
    <name type="common">Crown-of-thorns starfish</name>
    <dbReference type="NCBI Taxonomy" id="133434"/>
    <lineage>
        <taxon>Eukaryota</taxon>
        <taxon>Metazoa</taxon>
        <taxon>Echinodermata</taxon>
        <taxon>Eleutherozoa</taxon>
        <taxon>Asterozoa</taxon>
        <taxon>Asteroidea</taxon>
        <taxon>Valvatacea</taxon>
        <taxon>Valvatida</taxon>
        <taxon>Acanthasteridae</taxon>
        <taxon>Acanthaster</taxon>
    </lineage>
</organism>
<dbReference type="PANTHER" id="PTHR46350:SF2">
    <property type="entry name" value="RAS LIKE FAMILY 10 MEMBER B"/>
    <property type="match status" value="1"/>
</dbReference>
<dbReference type="InterPro" id="IPR027417">
    <property type="entry name" value="P-loop_NTPase"/>
</dbReference>
<dbReference type="OrthoDB" id="299781at2759"/>
<dbReference type="Pfam" id="PF00071">
    <property type="entry name" value="Ras"/>
    <property type="match status" value="2"/>
</dbReference>
<dbReference type="PANTHER" id="PTHR46350">
    <property type="entry name" value="RAS LIKE FAMILY 10 MEMBER B-RELATED"/>
    <property type="match status" value="1"/>
</dbReference>
<accession>A0A8B7Y0D7</accession>
<dbReference type="SMART" id="SM00173">
    <property type="entry name" value="RAS"/>
    <property type="match status" value="1"/>
</dbReference>
<protein>
    <submittedName>
        <fullName evidence="3">Ras-like protein family member 10A</fullName>
    </submittedName>
</protein>
<evidence type="ECO:0000256" key="1">
    <source>
        <dbReference type="SAM" id="MobiDB-lite"/>
    </source>
</evidence>
<dbReference type="SUPFAM" id="SSF52540">
    <property type="entry name" value="P-loop containing nucleoside triphosphate hydrolases"/>
    <property type="match status" value="1"/>
</dbReference>
<gene>
    <name evidence="3" type="primary">LOC110976623</name>
</gene>
<evidence type="ECO:0000313" key="3">
    <source>
        <dbReference type="RefSeq" id="XP_022085760.1"/>
    </source>
</evidence>
<dbReference type="PRINTS" id="PR00449">
    <property type="entry name" value="RASTRNSFRMNG"/>
</dbReference>
<dbReference type="RefSeq" id="XP_022085760.1">
    <property type="nucleotide sequence ID" value="XM_022230068.1"/>
</dbReference>
<keyword evidence="2" id="KW-1185">Reference proteome</keyword>
<reference evidence="3" key="1">
    <citation type="submission" date="2025-08" db="UniProtKB">
        <authorList>
            <consortium name="RefSeq"/>
        </authorList>
    </citation>
    <scope>IDENTIFICATION</scope>
</reference>
<dbReference type="SMART" id="SM00174">
    <property type="entry name" value="RHO"/>
    <property type="match status" value="1"/>
</dbReference>
<name>A0A8B7Y0D7_ACAPL</name>
<dbReference type="Gene3D" id="3.40.50.300">
    <property type="entry name" value="P-loop containing nucleotide triphosphate hydrolases"/>
    <property type="match status" value="1"/>
</dbReference>
<feature type="compositionally biased region" description="Polar residues" evidence="1">
    <location>
        <begin position="44"/>
        <end position="54"/>
    </location>
</feature>
<dbReference type="KEGG" id="aplc:110976623"/>
<dbReference type="GO" id="GO:0005525">
    <property type="term" value="F:GTP binding"/>
    <property type="evidence" value="ECO:0007669"/>
    <property type="project" value="InterPro"/>
</dbReference>
<dbReference type="Proteomes" id="UP000694845">
    <property type="component" value="Unplaced"/>
</dbReference>
<sequence>MNQTSAACACLADVQVSRTLVETTKGRLTASHGGPSASLRYGSPPSSQPTRGTQVSPWKSFAAVCLCVFTRSVPPTSTACMPQSDRHQHSMTPQVSLQSLCELYDQLSVDMDQLDVVVLGAPSVGKTALIEQYCRCQFVQKHRPTTSACIYTTAVVANNQLFEMNLIDIPVIPYSPLDYRAGDTTAPPGPSWEELQSHAMAIGTASALIFIYDITSQESFQYIKDLRQQILDCYEAEGGFDIPVIVAGNKQDLQMLSNLPRRHISQIVKKTWKCPYVECSAKYNWHVGSLFNEALRAVTMGNSNKEGQTRSRRLPLRAWKHCSCSIM</sequence>
<dbReference type="SMART" id="SM00175">
    <property type="entry name" value="RAB"/>
    <property type="match status" value="1"/>
</dbReference>
<dbReference type="GO" id="GO:0003924">
    <property type="term" value="F:GTPase activity"/>
    <property type="evidence" value="ECO:0007669"/>
    <property type="project" value="InterPro"/>
</dbReference>
<dbReference type="GeneID" id="110976623"/>
<feature type="region of interest" description="Disordered" evidence="1">
    <location>
        <begin position="25"/>
        <end position="54"/>
    </location>
</feature>
<dbReference type="PROSITE" id="PS51421">
    <property type="entry name" value="RAS"/>
    <property type="match status" value="1"/>
</dbReference>
<dbReference type="AlphaFoldDB" id="A0A8B7Y0D7"/>
<dbReference type="InterPro" id="IPR001806">
    <property type="entry name" value="Small_GTPase"/>
</dbReference>
<dbReference type="InterPro" id="IPR052661">
    <property type="entry name" value="Ras-like_GTPase_Reg"/>
</dbReference>
<proteinExistence type="predicted"/>